<dbReference type="CDD" id="cd00866">
    <property type="entry name" value="PEBP_euk"/>
    <property type="match status" value="1"/>
</dbReference>
<dbReference type="InterPro" id="IPR008914">
    <property type="entry name" value="PEBP"/>
</dbReference>
<dbReference type="EMBL" id="KZ805326">
    <property type="protein sequence ID" value="PVI03915.1"/>
    <property type="molecule type" value="Genomic_DNA"/>
</dbReference>
<feature type="chain" id="PRO_5016152111" description="PEBP-like protein" evidence="1">
    <location>
        <begin position="21"/>
        <end position="290"/>
    </location>
</feature>
<reference evidence="2 3" key="1">
    <citation type="journal article" date="2018" name="Sci. Rep.">
        <title>Comparative genomics provides insights into the lifestyle and reveals functional heterogeneity of dark septate endophytic fungi.</title>
        <authorList>
            <person name="Knapp D.G."/>
            <person name="Nemeth J.B."/>
            <person name="Barry K."/>
            <person name="Hainaut M."/>
            <person name="Henrissat B."/>
            <person name="Johnson J."/>
            <person name="Kuo A."/>
            <person name="Lim J.H.P."/>
            <person name="Lipzen A."/>
            <person name="Nolan M."/>
            <person name="Ohm R.A."/>
            <person name="Tamas L."/>
            <person name="Grigoriev I.V."/>
            <person name="Spatafora J.W."/>
            <person name="Nagy L.G."/>
            <person name="Kovacs G.M."/>
        </authorList>
    </citation>
    <scope>NUCLEOTIDE SEQUENCE [LARGE SCALE GENOMIC DNA]</scope>
    <source>
        <strain evidence="2 3">DSE2036</strain>
    </source>
</reference>
<name>A0A2V1E3A1_9PLEO</name>
<dbReference type="AlphaFoldDB" id="A0A2V1E3A1"/>
<evidence type="ECO:0008006" key="4">
    <source>
        <dbReference type="Google" id="ProtNLM"/>
    </source>
</evidence>
<protein>
    <recommendedName>
        <fullName evidence="4">PEBP-like protein</fullName>
    </recommendedName>
</protein>
<dbReference type="Gene3D" id="3.90.280.10">
    <property type="entry name" value="PEBP-like"/>
    <property type="match status" value="1"/>
</dbReference>
<proteinExistence type="predicted"/>
<evidence type="ECO:0000313" key="2">
    <source>
        <dbReference type="EMBL" id="PVI03915.1"/>
    </source>
</evidence>
<organism evidence="2 3">
    <name type="scientific">Periconia macrospinosa</name>
    <dbReference type="NCBI Taxonomy" id="97972"/>
    <lineage>
        <taxon>Eukaryota</taxon>
        <taxon>Fungi</taxon>
        <taxon>Dikarya</taxon>
        <taxon>Ascomycota</taxon>
        <taxon>Pezizomycotina</taxon>
        <taxon>Dothideomycetes</taxon>
        <taxon>Pleosporomycetidae</taxon>
        <taxon>Pleosporales</taxon>
        <taxon>Massarineae</taxon>
        <taxon>Periconiaceae</taxon>
        <taxon>Periconia</taxon>
    </lineage>
</organism>
<dbReference type="PANTHER" id="PTHR11362">
    <property type="entry name" value="PHOSPHATIDYLETHANOLAMINE-BINDING PROTEIN"/>
    <property type="match status" value="1"/>
</dbReference>
<dbReference type="SUPFAM" id="SSF49777">
    <property type="entry name" value="PEBP-like"/>
    <property type="match status" value="1"/>
</dbReference>
<accession>A0A2V1E3A1</accession>
<keyword evidence="3" id="KW-1185">Reference proteome</keyword>
<evidence type="ECO:0000256" key="1">
    <source>
        <dbReference type="SAM" id="SignalP"/>
    </source>
</evidence>
<evidence type="ECO:0000313" key="3">
    <source>
        <dbReference type="Proteomes" id="UP000244855"/>
    </source>
</evidence>
<dbReference type="GO" id="GO:0030162">
    <property type="term" value="P:regulation of proteolysis"/>
    <property type="evidence" value="ECO:0007669"/>
    <property type="project" value="TreeGrafter"/>
</dbReference>
<dbReference type="InterPro" id="IPR036610">
    <property type="entry name" value="PEBP-like_sf"/>
</dbReference>
<gene>
    <name evidence="2" type="ORF">DM02DRAFT_652150</name>
</gene>
<dbReference type="OrthoDB" id="2013972at2759"/>
<dbReference type="GO" id="GO:0046578">
    <property type="term" value="P:regulation of Ras protein signal transduction"/>
    <property type="evidence" value="ECO:0007669"/>
    <property type="project" value="TreeGrafter"/>
</dbReference>
<dbReference type="GO" id="GO:0030414">
    <property type="term" value="F:peptidase inhibitor activity"/>
    <property type="evidence" value="ECO:0007669"/>
    <property type="project" value="TreeGrafter"/>
</dbReference>
<dbReference type="GO" id="GO:0005543">
    <property type="term" value="F:phospholipid binding"/>
    <property type="evidence" value="ECO:0007669"/>
    <property type="project" value="TreeGrafter"/>
</dbReference>
<feature type="signal peptide" evidence="1">
    <location>
        <begin position="1"/>
        <end position="20"/>
    </location>
</feature>
<dbReference type="STRING" id="97972.A0A2V1E3A1"/>
<dbReference type="PANTHER" id="PTHR11362:SF78">
    <property type="entry name" value="PROTEASE INHIBITOR"/>
    <property type="match status" value="1"/>
</dbReference>
<keyword evidence="1" id="KW-0732">Signal</keyword>
<dbReference type="InterPro" id="IPR035810">
    <property type="entry name" value="PEBP_euk"/>
</dbReference>
<sequence length="290" mass="31156">MRTNTIVALAAAMMVNLSTAQTPPNYEPASSTLLPVMYGNQTVKPGTNFPQPALLSKPSIPNAPSPALVIMLDLDAPLASANRSFSPLCHWIQTTTSEPVTYIPPQPPAGSADHRYVLLGYTLGNNSAVPFTMPKGFENTNGTLEGRVAFNLSGFEKAAGVTGPVAANWFTVSAEKVRGSNGTTAPQFEGRGVHQLTTPIAGSLLTVGRGIPGGGFQCYERRSLGKDKEDLKTVLLKNLDTLTQRNWTADERAQLPAYISIFVEEQQETFCITDGEKRRAMMEAWVAVAT</sequence>
<dbReference type="Pfam" id="PF01161">
    <property type="entry name" value="PBP"/>
    <property type="match status" value="1"/>
</dbReference>
<dbReference type="Proteomes" id="UP000244855">
    <property type="component" value="Unassembled WGS sequence"/>
</dbReference>